<dbReference type="Proteomes" id="UP000024942">
    <property type="component" value="Unassembled WGS sequence"/>
</dbReference>
<dbReference type="PATRIC" id="fig|1280953.3.peg.2107"/>
<accession>A0A059G6I4</accession>
<protein>
    <recommendedName>
        <fullName evidence="5">Phage shock protein B</fullName>
    </recommendedName>
</protein>
<keyword evidence="2" id="KW-0472">Membrane</keyword>
<dbReference type="RefSeq" id="WP_035538257.1">
    <property type="nucleotide sequence ID" value="NZ_ARYL01000014.1"/>
</dbReference>
<keyword evidence="4" id="KW-1185">Reference proteome</keyword>
<dbReference type="OrthoDB" id="7620327at2"/>
<sequence>MDPFQMVVIIVLICVGAGVLKNYFKMKHNQQADAASEKDVARMQSEIDRLKERVHVLEKIVTDNDRQLAEEIRKLA</sequence>
<keyword evidence="2" id="KW-0812">Transmembrane</keyword>
<evidence type="ECO:0000313" key="4">
    <source>
        <dbReference type="Proteomes" id="UP000024942"/>
    </source>
</evidence>
<keyword evidence="2" id="KW-1133">Transmembrane helix</keyword>
<dbReference type="EMBL" id="ARYL01000014">
    <property type="protein sequence ID" value="KDA02406.1"/>
    <property type="molecule type" value="Genomic_DNA"/>
</dbReference>
<dbReference type="eggNOG" id="ENOG5032Z25">
    <property type="taxonomic scope" value="Bacteria"/>
</dbReference>
<proteinExistence type="predicted"/>
<gene>
    <name evidence="3" type="ORF">HOC_10439</name>
</gene>
<feature type="coiled-coil region" evidence="1">
    <location>
        <begin position="33"/>
        <end position="60"/>
    </location>
</feature>
<feature type="transmembrane region" description="Helical" evidence="2">
    <location>
        <begin position="6"/>
        <end position="24"/>
    </location>
</feature>
<comment type="caution">
    <text evidence="3">The sequence shown here is derived from an EMBL/GenBank/DDBJ whole genome shotgun (WGS) entry which is preliminary data.</text>
</comment>
<organism evidence="3 4">
    <name type="scientific">Hyphomonas oceanitis SCH89</name>
    <dbReference type="NCBI Taxonomy" id="1280953"/>
    <lineage>
        <taxon>Bacteria</taxon>
        <taxon>Pseudomonadati</taxon>
        <taxon>Pseudomonadota</taxon>
        <taxon>Alphaproteobacteria</taxon>
        <taxon>Hyphomonadales</taxon>
        <taxon>Hyphomonadaceae</taxon>
        <taxon>Hyphomonas</taxon>
    </lineage>
</organism>
<name>A0A059G6I4_9PROT</name>
<evidence type="ECO:0000256" key="2">
    <source>
        <dbReference type="SAM" id="Phobius"/>
    </source>
</evidence>
<reference evidence="3 4" key="1">
    <citation type="journal article" date="2014" name="Antonie Van Leeuwenhoek">
        <title>Hyphomonas beringensis sp. nov. and Hyphomonas chukchiensis sp. nov., isolated from surface seawater of the Bering Sea and Chukchi Sea.</title>
        <authorList>
            <person name="Li C."/>
            <person name="Lai Q."/>
            <person name="Li G."/>
            <person name="Dong C."/>
            <person name="Wang J."/>
            <person name="Liao Y."/>
            <person name="Shao Z."/>
        </authorList>
    </citation>
    <scope>NUCLEOTIDE SEQUENCE [LARGE SCALE GENOMIC DNA]</scope>
    <source>
        <strain evidence="3 4">SCH89</strain>
    </source>
</reference>
<dbReference type="STRING" id="1280953.HOC_10439"/>
<evidence type="ECO:0008006" key="5">
    <source>
        <dbReference type="Google" id="ProtNLM"/>
    </source>
</evidence>
<dbReference type="AlphaFoldDB" id="A0A059G6I4"/>
<evidence type="ECO:0000256" key="1">
    <source>
        <dbReference type="SAM" id="Coils"/>
    </source>
</evidence>
<keyword evidence="1" id="KW-0175">Coiled coil</keyword>
<evidence type="ECO:0000313" key="3">
    <source>
        <dbReference type="EMBL" id="KDA02406.1"/>
    </source>
</evidence>